<dbReference type="RefSeq" id="WP_134446417.1">
    <property type="nucleotide sequence ID" value="NZ_SOFS01000044.1"/>
</dbReference>
<organism evidence="1 2">
    <name type="scientific">Cryobacterium glucosi</name>
    <dbReference type="NCBI Taxonomy" id="1259175"/>
    <lineage>
        <taxon>Bacteria</taxon>
        <taxon>Bacillati</taxon>
        <taxon>Actinomycetota</taxon>
        <taxon>Actinomycetes</taxon>
        <taxon>Micrococcales</taxon>
        <taxon>Microbacteriaceae</taxon>
        <taxon>Cryobacterium</taxon>
    </lineage>
</organism>
<protein>
    <submittedName>
        <fullName evidence="1">Uncharacterized protein</fullName>
    </submittedName>
</protein>
<evidence type="ECO:0000313" key="2">
    <source>
        <dbReference type="Proteomes" id="UP000297604"/>
    </source>
</evidence>
<comment type="caution">
    <text evidence="1">The sequence shown here is derived from an EMBL/GenBank/DDBJ whole genome shotgun (WGS) entry which is preliminary data.</text>
</comment>
<keyword evidence="2" id="KW-1185">Reference proteome</keyword>
<accession>A0ABY2IKR7</accession>
<gene>
    <name evidence="1" type="ORF">E3O46_17070</name>
</gene>
<name>A0ABY2IKR7_9MICO</name>
<dbReference type="Proteomes" id="UP000297604">
    <property type="component" value="Unassembled WGS sequence"/>
</dbReference>
<proteinExistence type="predicted"/>
<reference evidence="1 2" key="1">
    <citation type="submission" date="2019-03" db="EMBL/GenBank/DDBJ databases">
        <title>Genomics of glacier-inhabiting Cryobacterium strains.</title>
        <authorList>
            <person name="Liu Q."/>
            <person name="Xin Y.-H."/>
        </authorList>
    </citation>
    <scope>NUCLEOTIDE SEQUENCE [LARGE SCALE GENOMIC DNA]</scope>
    <source>
        <strain evidence="1 2">MDB1-5</strain>
    </source>
</reference>
<dbReference type="EMBL" id="SOFS01000044">
    <property type="protein sequence ID" value="TFC16855.1"/>
    <property type="molecule type" value="Genomic_DNA"/>
</dbReference>
<sequence length="87" mass="9828">MITGRLETRTSEDLNVKALSGCEWRVTDRRIARDNALSLVGFISKAEGSYEVMEFVDPVEHFVFPNWDDAVAHFVTAVLDDHNSELS</sequence>
<evidence type="ECO:0000313" key="1">
    <source>
        <dbReference type="EMBL" id="TFC16855.1"/>
    </source>
</evidence>